<dbReference type="RefSeq" id="WP_007047397.1">
    <property type="nucleotide sequence ID" value="NZ_GG704769.1"/>
</dbReference>
<evidence type="ECO:0000313" key="2">
    <source>
        <dbReference type="Proteomes" id="UP000003438"/>
    </source>
</evidence>
<proteinExistence type="predicted"/>
<dbReference type="EMBL" id="ACBY02000023">
    <property type="protein sequence ID" value="EFB76237.1"/>
    <property type="molecule type" value="Genomic_DNA"/>
</dbReference>
<dbReference type="eggNOG" id="ENOG5033CX3">
    <property type="taxonomic scope" value="Bacteria"/>
</dbReference>
<gene>
    <name evidence="1" type="ORF">SUBVAR_06023</name>
</gene>
<dbReference type="Proteomes" id="UP000003438">
    <property type="component" value="Unassembled WGS sequence"/>
</dbReference>
<protein>
    <submittedName>
        <fullName evidence="1">Uncharacterized protein</fullName>
    </submittedName>
</protein>
<accession>D1PNV2</accession>
<reference evidence="1" key="1">
    <citation type="submission" date="2009-12" db="EMBL/GenBank/DDBJ databases">
        <authorList>
            <person name="Weinstock G."/>
            <person name="Sodergren E."/>
            <person name="Clifton S."/>
            <person name="Fulton L."/>
            <person name="Fulton B."/>
            <person name="Courtney L."/>
            <person name="Fronick C."/>
            <person name="Harrison M."/>
            <person name="Strong C."/>
            <person name="Farmer C."/>
            <person name="Delahaunty K."/>
            <person name="Markovic C."/>
            <person name="Hall O."/>
            <person name="Minx P."/>
            <person name="Tomlinson C."/>
            <person name="Mitreva M."/>
            <person name="Nelson J."/>
            <person name="Hou S."/>
            <person name="Wollam A."/>
            <person name="Pepin K.H."/>
            <person name="Johnson M."/>
            <person name="Bhonagiri V."/>
            <person name="Nash W.E."/>
            <person name="Warren W."/>
            <person name="Chinwalla A."/>
            <person name="Mardis E.R."/>
            <person name="Wilson R.K."/>
        </authorList>
    </citation>
    <scope>NUCLEOTIDE SEQUENCE [LARGE SCALE GENOMIC DNA]</scope>
    <source>
        <strain evidence="1">DSM 15176</strain>
    </source>
</reference>
<organism evidence="1 2">
    <name type="scientific">Subdoligranulum variabile DSM 15176</name>
    <dbReference type="NCBI Taxonomy" id="411471"/>
    <lineage>
        <taxon>Bacteria</taxon>
        <taxon>Bacillati</taxon>
        <taxon>Bacillota</taxon>
        <taxon>Clostridia</taxon>
        <taxon>Eubacteriales</taxon>
        <taxon>Oscillospiraceae</taxon>
        <taxon>Subdoligranulum</taxon>
    </lineage>
</organism>
<name>D1PNV2_9FIRM</name>
<keyword evidence="2" id="KW-1185">Reference proteome</keyword>
<comment type="caution">
    <text evidence="1">The sequence shown here is derived from an EMBL/GenBank/DDBJ whole genome shotgun (WGS) entry which is preliminary data.</text>
</comment>
<sequence length="145" mass="16742">MDNKRCFLIGHHDAPESIYPALQKEIERHITELGVNEFIVGHYGNFDRMAARALVTAKQIHPEISLWLLLPYHPAEHKVKAPEGFDGSFYPEGMENTPRRVAIVKANRYVIDHVHFLIAYIRYPGSNTQKLFEYAKKKKLQSSLI</sequence>
<dbReference type="HOGENOM" id="CLU_108363_3_0_9"/>
<dbReference type="AlphaFoldDB" id="D1PNV2"/>
<dbReference type="STRING" id="411471.SUBVAR_06023"/>
<dbReference type="OrthoDB" id="1970351at2"/>
<dbReference type="SUPFAM" id="SSF102405">
    <property type="entry name" value="MCP/YpsA-like"/>
    <property type="match status" value="1"/>
</dbReference>
<dbReference type="Gene3D" id="3.40.50.450">
    <property type="match status" value="1"/>
</dbReference>
<evidence type="ECO:0000313" key="1">
    <source>
        <dbReference type="EMBL" id="EFB76237.1"/>
    </source>
</evidence>